<comment type="caution">
    <text evidence="2">The sequence shown here is derived from an EMBL/GenBank/DDBJ whole genome shotgun (WGS) entry which is preliminary data.</text>
</comment>
<proteinExistence type="predicted"/>
<keyword evidence="1" id="KW-0812">Transmembrane</keyword>
<evidence type="ECO:0000313" key="3">
    <source>
        <dbReference type="Proteomes" id="UP000198287"/>
    </source>
</evidence>
<keyword evidence="1" id="KW-0472">Membrane</keyword>
<dbReference type="EMBL" id="LNIX01000021">
    <property type="protein sequence ID" value="OXA43859.1"/>
    <property type="molecule type" value="Genomic_DNA"/>
</dbReference>
<keyword evidence="1" id="KW-1133">Transmembrane helix</keyword>
<sequence length="275" mass="31004">MRVYNSFLRQQKSMFIVLIVVVIFLVCVVLSLEYIIYGKHGPHIPFGVRLITLGDYDSVVKDNISEWEIHGWKYVAKFDSLGPILQDDGLRVTNPKNKDSDITGFWVLPAVQPESQFPVEFPVEMQQSNNNPTTVGAPYHAESTMLAKVLPNFANKKCNDCIILDNFQNGSNYWMGIQLSVYIKGVAGLFVSCKHNFGAVNYPIIGPTRNYCEEENATCFHTEIIATPYNGPISLVMFLGRLYEPSASIVIDKISVVVGGKMEIQKYMESVRKYL</sequence>
<protein>
    <submittedName>
        <fullName evidence="2">Uncharacterized protein</fullName>
    </submittedName>
</protein>
<dbReference type="Proteomes" id="UP000198287">
    <property type="component" value="Unassembled WGS sequence"/>
</dbReference>
<organism evidence="2 3">
    <name type="scientific">Folsomia candida</name>
    <name type="common">Springtail</name>
    <dbReference type="NCBI Taxonomy" id="158441"/>
    <lineage>
        <taxon>Eukaryota</taxon>
        <taxon>Metazoa</taxon>
        <taxon>Ecdysozoa</taxon>
        <taxon>Arthropoda</taxon>
        <taxon>Hexapoda</taxon>
        <taxon>Collembola</taxon>
        <taxon>Entomobryomorpha</taxon>
        <taxon>Isotomoidea</taxon>
        <taxon>Isotomidae</taxon>
        <taxon>Proisotominae</taxon>
        <taxon>Folsomia</taxon>
    </lineage>
</organism>
<gene>
    <name evidence="2" type="ORF">Fcan01_21547</name>
</gene>
<evidence type="ECO:0000256" key="1">
    <source>
        <dbReference type="SAM" id="Phobius"/>
    </source>
</evidence>
<evidence type="ECO:0000313" key="2">
    <source>
        <dbReference type="EMBL" id="OXA43859.1"/>
    </source>
</evidence>
<feature type="transmembrane region" description="Helical" evidence="1">
    <location>
        <begin position="12"/>
        <end position="37"/>
    </location>
</feature>
<dbReference type="AlphaFoldDB" id="A0A226DFB2"/>
<name>A0A226DFB2_FOLCA</name>
<keyword evidence="3" id="KW-1185">Reference proteome</keyword>
<reference evidence="2 3" key="1">
    <citation type="submission" date="2015-12" db="EMBL/GenBank/DDBJ databases">
        <title>The genome of Folsomia candida.</title>
        <authorList>
            <person name="Faddeeva A."/>
            <person name="Derks M.F."/>
            <person name="Anvar Y."/>
            <person name="Smit S."/>
            <person name="Van Straalen N."/>
            <person name="Roelofs D."/>
        </authorList>
    </citation>
    <scope>NUCLEOTIDE SEQUENCE [LARGE SCALE GENOMIC DNA]</scope>
    <source>
        <strain evidence="2 3">VU population</strain>
        <tissue evidence="2">Whole body</tissue>
    </source>
</reference>
<accession>A0A226DFB2</accession>